<dbReference type="Gene3D" id="1.10.1040.10">
    <property type="entry name" value="N-(1-d-carboxylethyl)-l-norvaline Dehydrogenase, domain 2"/>
    <property type="match status" value="1"/>
</dbReference>
<dbReference type="InterPro" id="IPR015815">
    <property type="entry name" value="HIBADH-related"/>
</dbReference>
<dbReference type="SUPFAM" id="SSF51735">
    <property type="entry name" value="NAD(P)-binding Rossmann-fold domains"/>
    <property type="match status" value="1"/>
</dbReference>
<protein>
    <submittedName>
        <fullName evidence="7">NAD binding domain of 6-phosphogluconate dehydrogenase family protein</fullName>
    </submittedName>
</protein>
<dbReference type="Proteomes" id="UP000017127">
    <property type="component" value="Unassembled WGS sequence"/>
</dbReference>
<dbReference type="InterPro" id="IPR008927">
    <property type="entry name" value="6-PGluconate_DH-like_C_sf"/>
</dbReference>
<keyword evidence="8" id="KW-1185">Reference proteome</keyword>
<evidence type="ECO:0000256" key="4">
    <source>
        <dbReference type="PIRSR" id="PIRSR000103-1"/>
    </source>
</evidence>
<keyword evidence="2" id="KW-0560">Oxidoreductase</keyword>
<accession>U7QQP7</accession>
<dbReference type="GO" id="GO:0050661">
    <property type="term" value="F:NADP binding"/>
    <property type="evidence" value="ECO:0007669"/>
    <property type="project" value="InterPro"/>
</dbReference>
<reference evidence="7 8" key="1">
    <citation type="journal article" date="2013" name="Front. Microbiol.">
        <title>Comparative genomic analyses of the cyanobacterium, Lyngbya aestuarii BL J, a powerful hydrogen producer.</title>
        <authorList>
            <person name="Kothari A."/>
            <person name="Vaughn M."/>
            <person name="Garcia-Pichel F."/>
        </authorList>
    </citation>
    <scope>NUCLEOTIDE SEQUENCE [LARGE SCALE GENOMIC DNA]</scope>
    <source>
        <strain evidence="7 8">BL J</strain>
    </source>
</reference>
<comment type="similarity">
    <text evidence="1">Belongs to the HIBADH-related family.</text>
</comment>
<dbReference type="Pfam" id="PF14833">
    <property type="entry name" value="NAD_binding_11"/>
    <property type="match status" value="1"/>
</dbReference>
<feature type="active site" evidence="4">
    <location>
        <position position="180"/>
    </location>
</feature>
<dbReference type="PIRSF" id="PIRSF000103">
    <property type="entry name" value="HIBADH"/>
    <property type="match status" value="1"/>
</dbReference>
<dbReference type="EMBL" id="AUZM01000002">
    <property type="protein sequence ID" value="ERT09602.1"/>
    <property type="molecule type" value="Genomic_DNA"/>
</dbReference>
<dbReference type="InterPro" id="IPR036291">
    <property type="entry name" value="NAD(P)-bd_dom_sf"/>
</dbReference>
<keyword evidence="3" id="KW-0520">NAD</keyword>
<dbReference type="GO" id="GO:0016054">
    <property type="term" value="P:organic acid catabolic process"/>
    <property type="evidence" value="ECO:0007669"/>
    <property type="project" value="UniProtKB-ARBA"/>
</dbReference>
<sequence>MGKGIKSTMKTAFLGLGVMGGHMAANLAKSGYSVNAWNRTPNRPGTKIAASGGANIVSSINEAIESADVICICVGDVPDVEEVVLGKNGAVRSAKPGAIIIDFSTIGPEAVRRISSQVQSRQLSFLDAPISGGDIGAEKGTLTIMVGGDREAFETCKPILETMGKTIFYCGPSGSGQAVKLCNQVLCSLHMVGLCEAMLLAKRQGIDPQMVIEICSTGAAGSWALSNLGKKVANSDFAPGFMIQHILKDLRLVQDVLPSENALPGVELADKLFQVVSDLDEEGASQGTQAMIRAYLESVSENTAE</sequence>
<evidence type="ECO:0000313" key="8">
    <source>
        <dbReference type="Proteomes" id="UP000017127"/>
    </source>
</evidence>
<feature type="domain" description="3-hydroxyisobutyrate dehydrogenase-like NAD-binding" evidence="6">
    <location>
        <begin position="174"/>
        <end position="295"/>
    </location>
</feature>
<evidence type="ECO:0000313" key="7">
    <source>
        <dbReference type="EMBL" id="ERT09602.1"/>
    </source>
</evidence>
<dbReference type="Pfam" id="PF03446">
    <property type="entry name" value="NAD_binding_2"/>
    <property type="match status" value="1"/>
</dbReference>
<dbReference type="GO" id="GO:0051287">
    <property type="term" value="F:NAD binding"/>
    <property type="evidence" value="ECO:0007669"/>
    <property type="project" value="InterPro"/>
</dbReference>
<dbReference type="PROSITE" id="PS00895">
    <property type="entry name" value="3_HYDROXYISOBUT_DH"/>
    <property type="match status" value="1"/>
</dbReference>
<dbReference type="InterPro" id="IPR013328">
    <property type="entry name" value="6PGD_dom2"/>
</dbReference>
<evidence type="ECO:0000256" key="2">
    <source>
        <dbReference type="ARBA" id="ARBA00023002"/>
    </source>
</evidence>
<dbReference type="AlphaFoldDB" id="U7QQP7"/>
<name>U7QQP7_9CYAN</name>
<dbReference type="Gene3D" id="3.40.50.720">
    <property type="entry name" value="NAD(P)-binding Rossmann-like Domain"/>
    <property type="match status" value="1"/>
</dbReference>
<evidence type="ECO:0000256" key="1">
    <source>
        <dbReference type="ARBA" id="ARBA00009080"/>
    </source>
</evidence>
<organism evidence="7 8">
    <name type="scientific">Lyngbya aestuarii BL J</name>
    <dbReference type="NCBI Taxonomy" id="1348334"/>
    <lineage>
        <taxon>Bacteria</taxon>
        <taxon>Bacillati</taxon>
        <taxon>Cyanobacteriota</taxon>
        <taxon>Cyanophyceae</taxon>
        <taxon>Oscillatoriophycideae</taxon>
        <taxon>Oscillatoriales</taxon>
        <taxon>Microcoleaceae</taxon>
        <taxon>Lyngbya</taxon>
    </lineage>
</organism>
<proteinExistence type="inferred from homology"/>
<dbReference type="InterPro" id="IPR029154">
    <property type="entry name" value="HIBADH-like_NADP-bd"/>
</dbReference>
<dbReference type="SUPFAM" id="SSF48179">
    <property type="entry name" value="6-phosphogluconate dehydrogenase C-terminal domain-like"/>
    <property type="match status" value="1"/>
</dbReference>
<gene>
    <name evidence="7" type="ORF">M595_0370</name>
</gene>
<comment type="caution">
    <text evidence="7">The sequence shown here is derived from an EMBL/GenBank/DDBJ whole genome shotgun (WGS) entry which is preliminary data.</text>
</comment>
<dbReference type="PATRIC" id="fig|1348334.3.peg.366"/>
<dbReference type="PANTHER" id="PTHR43060:SF15">
    <property type="entry name" value="3-HYDROXYISOBUTYRATE DEHYDROGENASE-LIKE 1, MITOCHONDRIAL-RELATED"/>
    <property type="match status" value="1"/>
</dbReference>
<dbReference type="InterPro" id="IPR002204">
    <property type="entry name" value="3-OH-isobutyrate_DH-rel_CS"/>
</dbReference>
<dbReference type="GO" id="GO:0016491">
    <property type="term" value="F:oxidoreductase activity"/>
    <property type="evidence" value="ECO:0007669"/>
    <property type="project" value="UniProtKB-KW"/>
</dbReference>
<dbReference type="PANTHER" id="PTHR43060">
    <property type="entry name" value="3-HYDROXYISOBUTYRATE DEHYDROGENASE-LIKE 1, MITOCHONDRIAL-RELATED"/>
    <property type="match status" value="1"/>
</dbReference>
<feature type="domain" description="6-phosphogluconate dehydrogenase NADP-binding" evidence="5">
    <location>
        <begin position="11"/>
        <end position="171"/>
    </location>
</feature>
<dbReference type="InterPro" id="IPR006115">
    <property type="entry name" value="6PGDH_NADP-bd"/>
</dbReference>
<evidence type="ECO:0000256" key="3">
    <source>
        <dbReference type="ARBA" id="ARBA00023027"/>
    </source>
</evidence>
<evidence type="ECO:0000259" key="6">
    <source>
        <dbReference type="Pfam" id="PF14833"/>
    </source>
</evidence>
<evidence type="ECO:0000259" key="5">
    <source>
        <dbReference type="Pfam" id="PF03446"/>
    </source>
</evidence>